<dbReference type="InterPro" id="IPR012340">
    <property type="entry name" value="NA-bd_OB-fold"/>
</dbReference>
<keyword evidence="1 4" id="KW-0489">Methyltransferase</keyword>
<evidence type="ECO:0000256" key="4">
    <source>
        <dbReference type="PROSITE-ProRule" id="PRU01024"/>
    </source>
</evidence>
<dbReference type="EMBL" id="CAHR02000185">
    <property type="protein sequence ID" value="CCG83857.1"/>
    <property type="molecule type" value="Genomic_DNA"/>
</dbReference>
<dbReference type="Gene3D" id="3.40.50.150">
    <property type="entry name" value="Vaccinia Virus protein VP39"/>
    <property type="match status" value="2"/>
</dbReference>
<organism evidence="6 7">
    <name type="scientific">Taphrina deformans (strain PYCC 5710 / ATCC 11124 / CBS 356.35 / IMI 108563 / JCM 9778 / NBRC 8474)</name>
    <name type="common">Peach leaf curl fungus</name>
    <name type="synonym">Lalaria deformans</name>
    <dbReference type="NCBI Taxonomy" id="1097556"/>
    <lineage>
        <taxon>Eukaryota</taxon>
        <taxon>Fungi</taxon>
        <taxon>Dikarya</taxon>
        <taxon>Ascomycota</taxon>
        <taxon>Taphrinomycotina</taxon>
        <taxon>Taphrinomycetes</taxon>
        <taxon>Taphrinales</taxon>
        <taxon>Taphrinaceae</taxon>
        <taxon>Taphrina</taxon>
    </lineage>
</organism>
<keyword evidence="2 4" id="KW-0808">Transferase</keyword>
<dbReference type="PANTHER" id="PTHR11061">
    <property type="entry name" value="RNA M5U METHYLTRANSFERASE"/>
    <property type="match status" value="1"/>
</dbReference>
<evidence type="ECO:0000313" key="7">
    <source>
        <dbReference type="Proteomes" id="UP000013776"/>
    </source>
</evidence>
<feature type="binding site" evidence="4">
    <location>
        <position position="360"/>
    </location>
    <ligand>
        <name>S-adenosyl-L-methionine</name>
        <dbReference type="ChEBI" id="CHEBI:59789"/>
    </ligand>
</feature>
<dbReference type="eggNOG" id="KOG2187">
    <property type="taxonomic scope" value="Eukaryota"/>
</dbReference>
<dbReference type="Gene3D" id="2.40.50.1070">
    <property type="match status" value="1"/>
</dbReference>
<comment type="similarity">
    <text evidence="4">Belongs to the class I-like SAM-binding methyltransferase superfamily. RNA M5U methyltransferase family.</text>
</comment>
<dbReference type="PROSITE" id="PS51622">
    <property type="entry name" value="SAM_MT_RNA_M5U_2"/>
    <property type="match status" value="1"/>
</dbReference>
<dbReference type="STRING" id="1097556.R4XDY0"/>
<evidence type="ECO:0000256" key="3">
    <source>
        <dbReference type="ARBA" id="ARBA00022691"/>
    </source>
</evidence>
<evidence type="ECO:0000313" key="6">
    <source>
        <dbReference type="EMBL" id="CCG83857.1"/>
    </source>
</evidence>
<accession>R4XDY0</accession>
<feature type="compositionally biased region" description="Basic residues" evidence="5">
    <location>
        <begin position="16"/>
        <end position="25"/>
    </location>
</feature>
<feature type="binding site" evidence="4">
    <location>
        <position position="339"/>
    </location>
    <ligand>
        <name>S-adenosyl-L-methionine</name>
        <dbReference type="ChEBI" id="CHEBI:59789"/>
    </ligand>
</feature>
<proteinExistence type="inferred from homology"/>
<keyword evidence="7" id="KW-1185">Reference proteome</keyword>
<dbReference type="Gene3D" id="2.40.50.140">
    <property type="entry name" value="Nucleic acid-binding proteins"/>
    <property type="match status" value="1"/>
</dbReference>
<comment type="caution">
    <text evidence="6">The sequence shown here is derived from an EMBL/GenBank/DDBJ whole genome shotgun (WGS) entry which is preliminary data.</text>
</comment>
<dbReference type="SUPFAM" id="SSF53335">
    <property type="entry name" value="S-adenosyl-L-methionine-dependent methyltransferases"/>
    <property type="match status" value="1"/>
</dbReference>
<dbReference type="InterPro" id="IPR025795">
    <property type="entry name" value="tRNA_(uracil-5-)_MeTrfase"/>
</dbReference>
<evidence type="ECO:0008006" key="8">
    <source>
        <dbReference type="Google" id="ProtNLM"/>
    </source>
</evidence>
<dbReference type="GO" id="GO:0008033">
    <property type="term" value="P:tRNA processing"/>
    <property type="evidence" value="ECO:0007669"/>
    <property type="project" value="InterPro"/>
</dbReference>
<sequence length="487" mass="54244">MASEKRAASSNGSSNRPHKKVKQTKPKAGSSTDQVLLKDIEKFHALLSEQERDVEITSFVKFEPLEVNIKCLNSSADGMGYVGGYTAIVPFTMAGDKVSAKPYYINDSERILLCDLESITVKADGRDEASIRCKYFGKCSGCQMQEIPYQVQLAHKRKVVEDAFENFSNLAPDLLPVVGETIGSPIQYNYRTKITPHFDQPRRGFALGEYPQIGFNEKGRRKVMDIEECPIATEALNQGLTRERTKVLDNLKSFKRGATLLLRQHSTQTESGLSYSCVSDSKDIITEYIGKYKFQSPAGAFFQNNNAIMPLLTEYVRENLLKDELTSSDHPERFLVDAYCGSGLFSITCSNGFAAVNGVEISQDSVKWAKINAQTNGIENIEFLAGSAEALFEKIKFPPAQTSMILDPPRKGCDTIFLEQLLAFSPERIVYVSCCVQTQARDIGYILNHSSGKDYTVESIRGFDLFPNTYHVEGVCVLQKKHPSVQS</sequence>
<gene>
    <name evidence="6" type="ORF">TAPDE_004183</name>
</gene>
<evidence type="ECO:0000256" key="1">
    <source>
        <dbReference type="ARBA" id="ARBA00022603"/>
    </source>
</evidence>
<evidence type="ECO:0000256" key="2">
    <source>
        <dbReference type="ARBA" id="ARBA00022679"/>
    </source>
</evidence>
<feature type="binding site" evidence="4">
    <location>
        <position position="303"/>
    </location>
    <ligand>
        <name>S-adenosyl-L-methionine</name>
        <dbReference type="ChEBI" id="CHEBI:59789"/>
    </ligand>
</feature>
<feature type="binding site" evidence="4">
    <location>
        <position position="407"/>
    </location>
    <ligand>
        <name>S-adenosyl-L-methionine</name>
        <dbReference type="ChEBI" id="CHEBI:59789"/>
    </ligand>
</feature>
<name>R4XDY0_TAPDE</name>
<dbReference type="Proteomes" id="UP000013776">
    <property type="component" value="Unassembled WGS sequence"/>
</dbReference>
<dbReference type="AlphaFoldDB" id="R4XDY0"/>
<dbReference type="InterPro" id="IPR010280">
    <property type="entry name" value="U5_MeTrfase_fam"/>
</dbReference>
<feature type="active site" description="Nucleophile" evidence="4">
    <location>
        <position position="434"/>
    </location>
</feature>
<dbReference type="Pfam" id="PF05958">
    <property type="entry name" value="tRNA_U5-meth_tr"/>
    <property type="match status" value="1"/>
</dbReference>
<reference evidence="6 7" key="1">
    <citation type="journal article" date="2013" name="MBio">
        <title>Genome sequencing of the plant pathogen Taphrina deformans, the causal agent of peach leaf curl.</title>
        <authorList>
            <person name="Cisse O.H."/>
            <person name="Almeida J.M.G.C.F."/>
            <person name="Fonseca A."/>
            <person name="Kumar A.A."/>
            <person name="Salojaervi J."/>
            <person name="Overmyer K."/>
            <person name="Hauser P.M."/>
            <person name="Pagni M."/>
        </authorList>
    </citation>
    <scope>NUCLEOTIDE SEQUENCE [LARGE SCALE GENOMIC DNA]</scope>
    <source>
        <strain evidence="7">PYCC 5710 / ATCC 11124 / CBS 356.35 / IMI 108563 / JCM 9778 / NBRC 8474</strain>
    </source>
</reference>
<dbReference type="PROSITE" id="PS51687">
    <property type="entry name" value="SAM_MT_RNA_M5U"/>
    <property type="match status" value="1"/>
</dbReference>
<keyword evidence="3 4" id="KW-0949">S-adenosyl-L-methionine</keyword>
<protein>
    <recommendedName>
        <fullName evidence="8">tRNA(M5U54)methyltransferase</fullName>
    </recommendedName>
</protein>
<dbReference type="OrthoDB" id="10250660at2759"/>
<feature type="region of interest" description="Disordered" evidence="5">
    <location>
        <begin position="1"/>
        <end position="32"/>
    </location>
</feature>
<dbReference type="InterPro" id="IPR029063">
    <property type="entry name" value="SAM-dependent_MTases_sf"/>
</dbReference>
<dbReference type="GO" id="GO:0030697">
    <property type="term" value="F:tRNA (uracil(54)-C5)-methyltransferase activity, S-adenosyl methionine-dependent"/>
    <property type="evidence" value="ECO:0007669"/>
    <property type="project" value="InterPro"/>
</dbReference>
<dbReference type="PANTHER" id="PTHR11061:SF30">
    <property type="entry name" value="TRNA (URACIL(54)-C(5))-METHYLTRANSFERASE"/>
    <property type="match status" value="1"/>
</dbReference>
<evidence type="ECO:0000256" key="5">
    <source>
        <dbReference type="SAM" id="MobiDB-lite"/>
    </source>
</evidence>
<dbReference type="CDD" id="cd02440">
    <property type="entry name" value="AdoMet_MTases"/>
    <property type="match status" value="1"/>
</dbReference>
<dbReference type="GO" id="GO:0032259">
    <property type="term" value="P:methylation"/>
    <property type="evidence" value="ECO:0007669"/>
    <property type="project" value="UniProtKB-KW"/>
</dbReference>